<organism evidence="12 13">
    <name type="scientific">Hydnum rufescens UP504</name>
    <dbReference type="NCBI Taxonomy" id="1448309"/>
    <lineage>
        <taxon>Eukaryota</taxon>
        <taxon>Fungi</taxon>
        <taxon>Dikarya</taxon>
        <taxon>Basidiomycota</taxon>
        <taxon>Agaricomycotina</taxon>
        <taxon>Agaricomycetes</taxon>
        <taxon>Cantharellales</taxon>
        <taxon>Hydnaceae</taxon>
        <taxon>Hydnum</taxon>
    </lineage>
</organism>
<evidence type="ECO:0000256" key="8">
    <source>
        <dbReference type="ARBA" id="ARBA00023027"/>
    </source>
</evidence>
<evidence type="ECO:0000313" key="12">
    <source>
        <dbReference type="EMBL" id="KAF9509360.1"/>
    </source>
</evidence>
<comment type="cofactor">
    <cofactor evidence="1">
        <name>Mg(2+)</name>
        <dbReference type="ChEBI" id="CHEBI:18420"/>
    </cofactor>
</comment>
<comment type="catalytic activity">
    <reaction evidence="9">
        <text>a 5'-end NAD(+)-phospho-ribonucleoside in mRNA + H2O = a 5'-end phospho-adenosine-phospho-ribonucleoside in mRNA + beta-nicotinamide D-ribonucleotide + 2 H(+)</text>
        <dbReference type="Rhea" id="RHEA:60876"/>
        <dbReference type="Rhea" id="RHEA-COMP:15698"/>
        <dbReference type="Rhea" id="RHEA-COMP:15719"/>
        <dbReference type="ChEBI" id="CHEBI:14649"/>
        <dbReference type="ChEBI" id="CHEBI:15377"/>
        <dbReference type="ChEBI" id="CHEBI:15378"/>
        <dbReference type="ChEBI" id="CHEBI:144029"/>
        <dbReference type="ChEBI" id="CHEBI:144051"/>
    </reaction>
    <physiologicalReaction direction="left-to-right" evidence="9">
        <dbReference type="Rhea" id="RHEA:60877"/>
    </physiologicalReaction>
</comment>
<evidence type="ECO:0000256" key="10">
    <source>
        <dbReference type="SAM" id="MobiDB-lite"/>
    </source>
</evidence>
<dbReference type="EMBL" id="MU129037">
    <property type="protein sequence ID" value="KAF9509360.1"/>
    <property type="molecule type" value="Genomic_DNA"/>
</dbReference>
<dbReference type="Pfam" id="PF00293">
    <property type="entry name" value="NUDIX"/>
    <property type="match status" value="1"/>
</dbReference>
<dbReference type="PROSITE" id="PS00893">
    <property type="entry name" value="NUDIX_BOX"/>
    <property type="match status" value="1"/>
</dbReference>
<reference evidence="12" key="1">
    <citation type="journal article" date="2020" name="Nat. Commun.">
        <title>Large-scale genome sequencing of mycorrhizal fungi provides insights into the early evolution of symbiotic traits.</title>
        <authorList>
            <person name="Miyauchi S."/>
            <person name="Kiss E."/>
            <person name="Kuo A."/>
            <person name="Drula E."/>
            <person name="Kohler A."/>
            <person name="Sanchez-Garcia M."/>
            <person name="Morin E."/>
            <person name="Andreopoulos B."/>
            <person name="Barry K.W."/>
            <person name="Bonito G."/>
            <person name="Buee M."/>
            <person name="Carver A."/>
            <person name="Chen C."/>
            <person name="Cichocki N."/>
            <person name="Clum A."/>
            <person name="Culley D."/>
            <person name="Crous P.W."/>
            <person name="Fauchery L."/>
            <person name="Girlanda M."/>
            <person name="Hayes R.D."/>
            <person name="Keri Z."/>
            <person name="LaButti K."/>
            <person name="Lipzen A."/>
            <person name="Lombard V."/>
            <person name="Magnuson J."/>
            <person name="Maillard F."/>
            <person name="Murat C."/>
            <person name="Nolan M."/>
            <person name="Ohm R.A."/>
            <person name="Pangilinan J."/>
            <person name="Pereira M.F."/>
            <person name="Perotto S."/>
            <person name="Peter M."/>
            <person name="Pfister S."/>
            <person name="Riley R."/>
            <person name="Sitrit Y."/>
            <person name="Stielow J.B."/>
            <person name="Szollosi G."/>
            <person name="Zifcakova L."/>
            <person name="Stursova M."/>
            <person name="Spatafora J.W."/>
            <person name="Tedersoo L."/>
            <person name="Vaario L.M."/>
            <person name="Yamada A."/>
            <person name="Yan M."/>
            <person name="Wang P."/>
            <person name="Xu J."/>
            <person name="Bruns T."/>
            <person name="Baldrian P."/>
            <person name="Vilgalys R."/>
            <person name="Dunand C."/>
            <person name="Henrissat B."/>
            <person name="Grigoriev I.V."/>
            <person name="Hibbett D."/>
            <person name="Nagy L.G."/>
            <person name="Martin F.M."/>
        </authorList>
    </citation>
    <scope>NUCLEOTIDE SEQUENCE</scope>
    <source>
        <strain evidence="12">UP504</strain>
    </source>
</reference>
<evidence type="ECO:0000256" key="2">
    <source>
        <dbReference type="ARBA" id="ARBA00001947"/>
    </source>
</evidence>
<dbReference type="PANTHER" id="PTHR42904">
    <property type="entry name" value="NUDIX HYDROLASE, NUDC SUBFAMILY"/>
    <property type="match status" value="1"/>
</dbReference>
<keyword evidence="13" id="KW-1185">Reference proteome</keyword>
<dbReference type="OrthoDB" id="10249612at2759"/>
<keyword evidence="7" id="KW-0460">Magnesium</keyword>
<evidence type="ECO:0000256" key="4">
    <source>
        <dbReference type="ARBA" id="ARBA00012381"/>
    </source>
</evidence>
<proteinExistence type="inferred from homology"/>
<name>A0A9P6AP07_9AGAM</name>
<dbReference type="Gene3D" id="3.90.79.20">
    <property type="match status" value="1"/>
</dbReference>
<dbReference type="GO" id="GO:0035529">
    <property type="term" value="F:NADH pyrophosphatase activity"/>
    <property type="evidence" value="ECO:0007669"/>
    <property type="project" value="TreeGrafter"/>
</dbReference>
<sequence length="413" mass="45919">MANFDQSHFMGGSPLNRLSWLRSSPVFLTTALSSPKTTWIIFYEGRPLVTLLPLLGPAPYFAQGQSPGQVLPLEYQTKEHLRALESSRLHGLPIFKNPQSPDDIQGEPFFALDATEMDMKQLEQALKLTPPGEDVNPKLQFGDARNAGLSLNRFDAAVFSEARTMVDWNSRNKFCSACGSPLYSLWGGWKLSCSTALPWADNGGRAPCPTTQGLHNTMHPRTDPVVIMAVLDETGEKILLGRNVRSISSRLGLYSSPFSYHCSGFYSCLAGFLEPSESFEEAVTREIWEESGIRATNVRYHSCQFPFPANLMIGCFAIADSSQKLRTDLDNELDDARWFTREEVLGILSAGNTNLKRKEMRKLGEQQEPPKKSLTRGIKRTASRRRGCAKEALSPGSGPNSHRRGTHLQVRPP</sequence>
<dbReference type="InterPro" id="IPR049734">
    <property type="entry name" value="NudC-like_C"/>
</dbReference>
<gene>
    <name evidence="12" type="ORF">BS47DRAFT_1377623</name>
</gene>
<dbReference type="CDD" id="cd03429">
    <property type="entry name" value="NUDIX_NADH_pyrophosphatase_Nudt13"/>
    <property type="match status" value="1"/>
</dbReference>
<dbReference type="Proteomes" id="UP000886523">
    <property type="component" value="Unassembled WGS sequence"/>
</dbReference>
<keyword evidence="6" id="KW-0378">Hydrolase</keyword>
<evidence type="ECO:0000256" key="3">
    <source>
        <dbReference type="ARBA" id="ARBA00009595"/>
    </source>
</evidence>
<feature type="region of interest" description="Disordered" evidence="10">
    <location>
        <begin position="361"/>
        <end position="413"/>
    </location>
</feature>
<dbReference type="AlphaFoldDB" id="A0A9P6AP07"/>
<dbReference type="GO" id="GO:0019677">
    <property type="term" value="P:NAD+ catabolic process"/>
    <property type="evidence" value="ECO:0007669"/>
    <property type="project" value="TreeGrafter"/>
</dbReference>
<dbReference type="InterPro" id="IPR000086">
    <property type="entry name" value="NUDIX_hydrolase_dom"/>
</dbReference>
<dbReference type="GO" id="GO:0005829">
    <property type="term" value="C:cytosol"/>
    <property type="evidence" value="ECO:0007669"/>
    <property type="project" value="TreeGrafter"/>
</dbReference>
<accession>A0A9P6AP07</accession>
<comment type="cofactor">
    <cofactor evidence="2">
        <name>Zn(2+)</name>
        <dbReference type="ChEBI" id="CHEBI:29105"/>
    </cofactor>
</comment>
<comment type="caution">
    <text evidence="12">The sequence shown here is derived from an EMBL/GenBank/DDBJ whole genome shotgun (WGS) entry which is preliminary data.</text>
</comment>
<evidence type="ECO:0000313" key="13">
    <source>
        <dbReference type="Proteomes" id="UP000886523"/>
    </source>
</evidence>
<dbReference type="PANTHER" id="PTHR42904:SF6">
    <property type="entry name" value="NAD-CAPPED RNA HYDROLASE NUDT12"/>
    <property type="match status" value="1"/>
</dbReference>
<dbReference type="InterPro" id="IPR050241">
    <property type="entry name" value="NAD-cap_RNA_hydrolase_NudC"/>
</dbReference>
<keyword evidence="5" id="KW-0479">Metal-binding</keyword>
<dbReference type="SUPFAM" id="SSF55811">
    <property type="entry name" value="Nudix"/>
    <property type="match status" value="1"/>
</dbReference>
<evidence type="ECO:0000256" key="7">
    <source>
        <dbReference type="ARBA" id="ARBA00022842"/>
    </source>
</evidence>
<evidence type="ECO:0000256" key="5">
    <source>
        <dbReference type="ARBA" id="ARBA00022723"/>
    </source>
</evidence>
<dbReference type="Gene3D" id="3.90.79.10">
    <property type="entry name" value="Nucleoside Triphosphate Pyrophosphohydrolase"/>
    <property type="match status" value="1"/>
</dbReference>
<dbReference type="InterPro" id="IPR020084">
    <property type="entry name" value="NUDIX_hydrolase_CS"/>
</dbReference>
<dbReference type="GO" id="GO:0006742">
    <property type="term" value="P:NADP+ catabolic process"/>
    <property type="evidence" value="ECO:0007669"/>
    <property type="project" value="TreeGrafter"/>
</dbReference>
<comment type="similarity">
    <text evidence="3">Belongs to the Nudix hydrolase family. NudC subfamily.</text>
</comment>
<protein>
    <recommendedName>
        <fullName evidence="4">NAD(+) diphosphatase</fullName>
        <ecNumber evidence="4">3.6.1.22</ecNumber>
    </recommendedName>
</protein>
<evidence type="ECO:0000256" key="6">
    <source>
        <dbReference type="ARBA" id="ARBA00022801"/>
    </source>
</evidence>
<dbReference type="InterPro" id="IPR015797">
    <property type="entry name" value="NUDIX_hydrolase-like_dom_sf"/>
</dbReference>
<dbReference type="EC" id="3.6.1.22" evidence="4"/>
<evidence type="ECO:0000256" key="9">
    <source>
        <dbReference type="ARBA" id="ARBA00023679"/>
    </source>
</evidence>
<feature type="compositionally biased region" description="Basic and acidic residues" evidence="10">
    <location>
        <begin position="361"/>
        <end position="371"/>
    </location>
</feature>
<dbReference type="GO" id="GO:0005777">
    <property type="term" value="C:peroxisome"/>
    <property type="evidence" value="ECO:0007669"/>
    <property type="project" value="TreeGrafter"/>
</dbReference>
<keyword evidence="8" id="KW-0520">NAD</keyword>
<feature type="domain" description="Nudix hydrolase" evidence="11">
    <location>
        <begin position="220"/>
        <end position="362"/>
    </location>
</feature>
<feature type="compositionally biased region" description="Basic residues" evidence="10">
    <location>
        <begin position="373"/>
        <end position="387"/>
    </location>
</feature>
<evidence type="ECO:0000259" key="11">
    <source>
        <dbReference type="PROSITE" id="PS51462"/>
    </source>
</evidence>
<evidence type="ECO:0000256" key="1">
    <source>
        <dbReference type="ARBA" id="ARBA00001946"/>
    </source>
</evidence>
<dbReference type="PROSITE" id="PS51462">
    <property type="entry name" value="NUDIX"/>
    <property type="match status" value="1"/>
</dbReference>
<dbReference type="GO" id="GO:0046872">
    <property type="term" value="F:metal ion binding"/>
    <property type="evidence" value="ECO:0007669"/>
    <property type="project" value="UniProtKB-KW"/>
</dbReference>